<evidence type="ECO:0000313" key="6">
    <source>
        <dbReference type="EMBL" id="CAF3872228.1"/>
    </source>
</evidence>
<reference evidence="5" key="1">
    <citation type="submission" date="2021-02" db="EMBL/GenBank/DDBJ databases">
        <authorList>
            <person name="Nowell W R."/>
        </authorList>
    </citation>
    <scope>NUCLEOTIDE SEQUENCE</scope>
</reference>
<dbReference type="EMBL" id="CAJOAY010001666">
    <property type="protein sequence ID" value="CAF3872228.1"/>
    <property type="molecule type" value="Genomic_DNA"/>
</dbReference>
<keyword evidence="4" id="KW-1133">Transmembrane helix</keyword>
<dbReference type="Pfam" id="PF00805">
    <property type="entry name" value="Pentapeptide"/>
    <property type="match status" value="1"/>
</dbReference>
<evidence type="ECO:0000313" key="5">
    <source>
        <dbReference type="EMBL" id="CAF1427742.1"/>
    </source>
</evidence>
<keyword evidence="4" id="KW-0472">Membrane</keyword>
<feature type="region of interest" description="Disordered" evidence="3">
    <location>
        <begin position="246"/>
        <end position="301"/>
    </location>
</feature>
<proteinExistence type="predicted"/>
<dbReference type="PANTHER" id="PTHR24104:SF25">
    <property type="entry name" value="PROTEIN LIN-41"/>
    <property type="match status" value="1"/>
</dbReference>
<dbReference type="InterPro" id="IPR001258">
    <property type="entry name" value="NHL_repeat"/>
</dbReference>
<dbReference type="Proteomes" id="UP000663881">
    <property type="component" value="Unassembled WGS sequence"/>
</dbReference>
<dbReference type="CDD" id="cd05819">
    <property type="entry name" value="NHL"/>
    <property type="match status" value="1"/>
</dbReference>
<comment type="caution">
    <text evidence="5">The sequence shown here is derived from an EMBL/GenBank/DDBJ whole genome shotgun (WGS) entry which is preliminary data.</text>
</comment>
<dbReference type="Gene3D" id="2.120.10.30">
    <property type="entry name" value="TolB, C-terminal domain"/>
    <property type="match status" value="2"/>
</dbReference>
<accession>A0A815MUJ9</accession>
<dbReference type="GO" id="GO:0000209">
    <property type="term" value="P:protein polyubiquitination"/>
    <property type="evidence" value="ECO:0007669"/>
    <property type="project" value="TreeGrafter"/>
</dbReference>
<dbReference type="Pfam" id="PF01436">
    <property type="entry name" value="NHL"/>
    <property type="match status" value="1"/>
</dbReference>
<dbReference type="GO" id="GO:0061630">
    <property type="term" value="F:ubiquitin protein ligase activity"/>
    <property type="evidence" value="ECO:0007669"/>
    <property type="project" value="TreeGrafter"/>
</dbReference>
<gene>
    <name evidence="6" type="ORF">OKA104_LOCUS22665</name>
    <name evidence="5" type="ORF">VCS650_LOCUS38105</name>
</gene>
<dbReference type="Proteomes" id="UP000663891">
    <property type="component" value="Unassembled WGS sequence"/>
</dbReference>
<evidence type="ECO:0000256" key="2">
    <source>
        <dbReference type="PROSITE-ProRule" id="PRU00504"/>
    </source>
</evidence>
<dbReference type="GO" id="GO:0008270">
    <property type="term" value="F:zinc ion binding"/>
    <property type="evidence" value="ECO:0007669"/>
    <property type="project" value="UniProtKB-KW"/>
</dbReference>
<organism evidence="5 7">
    <name type="scientific">Adineta steineri</name>
    <dbReference type="NCBI Taxonomy" id="433720"/>
    <lineage>
        <taxon>Eukaryota</taxon>
        <taxon>Metazoa</taxon>
        <taxon>Spiralia</taxon>
        <taxon>Gnathifera</taxon>
        <taxon>Rotifera</taxon>
        <taxon>Eurotatoria</taxon>
        <taxon>Bdelloidea</taxon>
        <taxon>Adinetida</taxon>
        <taxon>Adinetidae</taxon>
        <taxon>Adineta</taxon>
    </lineage>
</organism>
<dbReference type="AlphaFoldDB" id="A0A815MUJ9"/>
<feature type="repeat" description="NHL" evidence="2">
    <location>
        <begin position="365"/>
        <end position="408"/>
    </location>
</feature>
<sequence length="640" mass="70086">MVDNKKRVFWHFTFKDILTILCSAAIPIALAIYTAIGSQRQKQQDEKKQKFDLEQSTQLRQQTLYDEFLNNIFKLDYYGYLKERKNPWAFANAYYRAADRQWDTIRKADILKFLKEKQLIGRNNCSNGCKTTNLDDIIRLNELNFDNVRLASQTGVLNKLDLQCISFDQISMSNGEFSFVNLNGVSFDGARLDNAKFDGSSFLCASFNGTNLTGAQFSNSDMTGAKLTEDQIKQASFHNVIMPSGEKSEITSSTTTKKPITQTKTISKTNMSTTSLPSSTSTISTTSSTTTSTTTTTTTTTTGNPCTTGNYLWNTSGITILDSSQVTHVADIYIDSQNTLYITDEAASTVVWRLLKNTTSATIIAGVKNSTGSSNTRLNYPQGVYVDTVGTMYVSDYYNHRVQKYISGSTVGSTIVGITGSGGSSLNQLNLPRFITLDPTQEYIYITDGDNHRIMRYSTTSTSGDNGTVVAGETVGGNTNTLLNKPWGIWYQPCVSSDLFITNGAGHSIMRWTPGATSGTFIAGRPGTPGSNSTLLNAPMGIKLDNYLNMFVVDQGNHRIQMFCANNETGITIAGTGIGGSTATTLNGPRGIAFDSDMNMYITDFAGTISQSFTEDACWTESIPFALPSWIEDGHSNNQN</sequence>
<protein>
    <submittedName>
        <fullName evidence="5">Uncharacterized protein</fullName>
    </submittedName>
</protein>
<evidence type="ECO:0000256" key="1">
    <source>
        <dbReference type="ARBA" id="ARBA00022737"/>
    </source>
</evidence>
<dbReference type="SUPFAM" id="SSF101898">
    <property type="entry name" value="NHL repeat"/>
    <property type="match status" value="1"/>
</dbReference>
<evidence type="ECO:0000256" key="3">
    <source>
        <dbReference type="SAM" id="MobiDB-lite"/>
    </source>
</evidence>
<dbReference type="Gene3D" id="2.160.20.80">
    <property type="entry name" value="E3 ubiquitin-protein ligase SopA"/>
    <property type="match status" value="1"/>
</dbReference>
<evidence type="ECO:0000313" key="7">
    <source>
        <dbReference type="Proteomes" id="UP000663891"/>
    </source>
</evidence>
<dbReference type="OrthoDB" id="9989223at2759"/>
<keyword evidence="1" id="KW-0677">Repeat</keyword>
<name>A0A815MUJ9_9BILA</name>
<evidence type="ECO:0000256" key="4">
    <source>
        <dbReference type="SAM" id="Phobius"/>
    </source>
</evidence>
<dbReference type="PANTHER" id="PTHR24104">
    <property type="entry name" value="E3 UBIQUITIN-PROTEIN LIGASE NHLRC1-RELATED"/>
    <property type="match status" value="1"/>
</dbReference>
<dbReference type="EMBL" id="CAJNON010001099">
    <property type="protein sequence ID" value="CAF1427742.1"/>
    <property type="molecule type" value="Genomic_DNA"/>
</dbReference>
<dbReference type="InterPro" id="IPR050952">
    <property type="entry name" value="TRIM-NHL_E3_ligases"/>
</dbReference>
<dbReference type="InterPro" id="IPR001646">
    <property type="entry name" value="5peptide_repeat"/>
</dbReference>
<feature type="repeat" description="NHL" evidence="2">
    <location>
        <begin position="416"/>
        <end position="460"/>
    </location>
</feature>
<dbReference type="SUPFAM" id="SSF141571">
    <property type="entry name" value="Pentapeptide repeat-like"/>
    <property type="match status" value="1"/>
</dbReference>
<feature type="transmembrane region" description="Helical" evidence="4">
    <location>
        <begin position="12"/>
        <end position="36"/>
    </location>
</feature>
<dbReference type="InterPro" id="IPR011042">
    <property type="entry name" value="6-blade_b-propeller_TolB-like"/>
</dbReference>
<dbReference type="PROSITE" id="PS51125">
    <property type="entry name" value="NHL"/>
    <property type="match status" value="2"/>
</dbReference>
<feature type="compositionally biased region" description="Low complexity" evidence="3">
    <location>
        <begin position="250"/>
        <end position="301"/>
    </location>
</feature>
<dbReference type="GO" id="GO:0043161">
    <property type="term" value="P:proteasome-mediated ubiquitin-dependent protein catabolic process"/>
    <property type="evidence" value="ECO:0007669"/>
    <property type="project" value="TreeGrafter"/>
</dbReference>
<keyword evidence="4" id="KW-0812">Transmembrane</keyword>